<gene>
    <name evidence="1" type="ORF">F2Q69_00030475</name>
</gene>
<dbReference type="EMBL" id="QGKX02000088">
    <property type="protein sequence ID" value="KAF3589948.1"/>
    <property type="molecule type" value="Genomic_DNA"/>
</dbReference>
<dbReference type="AlphaFoldDB" id="A0A8S9SB93"/>
<sequence length="130" mass="14414">MARSKPLKFIVISRVLLGEGGLSRAPNYVNSLRVMDLARLVVGAHRKRCAEQLGQCRRGRARRGCVDFSGTSGGGAVAGERPVKNRRYRSEASGLAVVYDGERVGGFVKRPLKREVLRYEYFHSISAEFT</sequence>
<evidence type="ECO:0000313" key="1">
    <source>
        <dbReference type="EMBL" id="KAF3589948.1"/>
    </source>
</evidence>
<evidence type="ECO:0000313" key="2">
    <source>
        <dbReference type="Proteomes" id="UP000712600"/>
    </source>
</evidence>
<accession>A0A8S9SB93</accession>
<dbReference type="Proteomes" id="UP000712600">
    <property type="component" value="Unassembled WGS sequence"/>
</dbReference>
<name>A0A8S9SB93_BRACR</name>
<protein>
    <submittedName>
        <fullName evidence="1">Uncharacterized protein</fullName>
    </submittedName>
</protein>
<organism evidence="1 2">
    <name type="scientific">Brassica cretica</name>
    <name type="common">Mustard</name>
    <dbReference type="NCBI Taxonomy" id="69181"/>
    <lineage>
        <taxon>Eukaryota</taxon>
        <taxon>Viridiplantae</taxon>
        <taxon>Streptophyta</taxon>
        <taxon>Embryophyta</taxon>
        <taxon>Tracheophyta</taxon>
        <taxon>Spermatophyta</taxon>
        <taxon>Magnoliopsida</taxon>
        <taxon>eudicotyledons</taxon>
        <taxon>Gunneridae</taxon>
        <taxon>Pentapetalae</taxon>
        <taxon>rosids</taxon>
        <taxon>malvids</taxon>
        <taxon>Brassicales</taxon>
        <taxon>Brassicaceae</taxon>
        <taxon>Brassiceae</taxon>
        <taxon>Brassica</taxon>
    </lineage>
</organism>
<reference evidence="1" key="1">
    <citation type="submission" date="2019-12" db="EMBL/GenBank/DDBJ databases">
        <title>Genome sequencing and annotation of Brassica cretica.</title>
        <authorList>
            <person name="Studholme D.J."/>
            <person name="Sarris P."/>
        </authorList>
    </citation>
    <scope>NUCLEOTIDE SEQUENCE</scope>
    <source>
        <strain evidence="1">PFS-109/04</strain>
        <tissue evidence="1">Leaf</tissue>
    </source>
</reference>
<comment type="caution">
    <text evidence="1">The sequence shown here is derived from an EMBL/GenBank/DDBJ whole genome shotgun (WGS) entry which is preliminary data.</text>
</comment>
<proteinExistence type="predicted"/>